<accession>A0A699RXK2</accession>
<evidence type="ECO:0000313" key="1">
    <source>
        <dbReference type="EMBL" id="GFC89502.1"/>
    </source>
</evidence>
<protein>
    <submittedName>
        <fullName evidence="1">Uncharacterized protein</fullName>
    </submittedName>
</protein>
<name>A0A699RXK2_TANCI</name>
<feature type="non-terminal residue" evidence="1">
    <location>
        <position position="92"/>
    </location>
</feature>
<comment type="caution">
    <text evidence="1">The sequence shown here is derived from an EMBL/GenBank/DDBJ whole genome shotgun (WGS) entry which is preliminary data.</text>
</comment>
<gene>
    <name evidence="1" type="ORF">Tci_861472</name>
</gene>
<dbReference type="EMBL" id="BKCJ011121245">
    <property type="protein sequence ID" value="GFC89502.1"/>
    <property type="molecule type" value="Genomic_DNA"/>
</dbReference>
<dbReference type="AlphaFoldDB" id="A0A699RXK2"/>
<reference evidence="1" key="1">
    <citation type="journal article" date="2019" name="Sci. Rep.">
        <title>Draft genome of Tanacetum cinerariifolium, the natural source of mosquito coil.</title>
        <authorList>
            <person name="Yamashiro T."/>
            <person name="Shiraishi A."/>
            <person name="Satake H."/>
            <person name="Nakayama K."/>
        </authorList>
    </citation>
    <scope>NUCLEOTIDE SEQUENCE</scope>
</reference>
<sequence length="92" mass="10977">MEQENIQDRSVLFIDYHRPFIQVTAVSIEFLDSSMPMRQTRFKIKMINGDSWVKDGIFIPEWVKIRRNNGIHEISNKDPYNIRQKRGVIILN</sequence>
<organism evidence="1">
    <name type="scientific">Tanacetum cinerariifolium</name>
    <name type="common">Dalmatian daisy</name>
    <name type="synonym">Chrysanthemum cinerariifolium</name>
    <dbReference type="NCBI Taxonomy" id="118510"/>
    <lineage>
        <taxon>Eukaryota</taxon>
        <taxon>Viridiplantae</taxon>
        <taxon>Streptophyta</taxon>
        <taxon>Embryophyta</taxon>
        <taxon>Tracheophyta</taxon>
        <taxon>Spermatophyta</taxon>
        <taxon>Magnoliopsida</taxon>
        <taxon>eudicotyledons</taxon>
        <taxon>Gunneridae</taxon>
        <taxon>Pentapetalae</taxon>
        <taxon>asterids</taxon>
        <taxon>campanulids</taxon>
        <taxon>Asterales</taxon>
        <taxon>Asteraceae</taxon>
        <taxon>Asteroideae</taxon>
        <taxon>Anthemideae</taxon>
        <taxon>Anthemidinae</taxon>
        <taxon>Tanacetum</taxon>
    </lineage>
</organism>
<proteinExistence type="predicted"/>